<dbReference type="InterPro" id="IPR000843">
    <property type="entry name" value="HTH_LacI"/>
</dbReference>
<dbReference type="Gene3D" id="1.10.260.40">
    <property type="entry name" value="lambda repressor-like DNA-binding domains"/>
    <property type="match status" value="1"/>
</dbReference>
<reference evidence="6 7" key="1">
    <citation type="submission" date="2019-07" db="EMBL/GenBank/DDBJ databases">
        <title>Whole genome shotgun sequence of Deinococcus cellulosilyticus NBRC 106333.</title>
        <authorList>
            <person name="Hosoyama A."/>
            <person name="Uohara A."/>
            <person name="Ohji S."/>
            <person name="Ichikawa N."/>
        </authorList>
    </citation>
    <scope>NUCLEOTIDE SEQUENCE [LARGE SCALE GENOMIC DNA]</scope>
    <source>
        <strain evidence="6 7">NBRC 106333</strain>
    </source>
</reference>
<dbReference type="SUPFAM" id="SSF53822">
    <property type="entry name" value="Periplasmic binding protein-like I"/>
    <property type="match status" value="1"/>
</dbReference>
<sequence>MAPFITVKDVAREAGVSTATVSRVLNNTGPVGPETRTRIEAAIEQLGYHPNVVAQELVRGRSSVVGVLTQHNSTPFYGDILSGITDGLQGTAYQPLFAHGFWSSEKEHAALKLLISRRVDALIVLAGEIPDLDLLGLSERIPLVVVARVVKGLEKRCLRADNVQGGHLATRHLLDLGHRRIVHITGHLHSPLQLDAHDRLQGYRKALQEAGVDPRPEWVVEGDFTEASGHRAIVSLLQQEVQFSAVFAANDQMAYGARLALQQHGLQVPEAVSLVGYDDLTMSGYTLPPLTTVRQPAVKMGKAAARLVLSVLNKTRATLPAFTNELIVRQSTSKRPF</sequence>
<keyword evidence="1" id="KW-0678">Repressor</keyword>
<dbReference type="Pfam" id="PF13377">
    <property type="entry name" value="Peripla_BP_3"/>
    <property type="match status" value="1"/>
</dbReference>
<dbReference type="Gene3D" id="3.40.50.2300">
    <property type="match status" value="2"/>
</dbReference>
<comment type="caution">
    <text evidence="6">The sequence shown here is derived from an EMBL/GenBank/DDBJ whole genome shotgun (WGS) entry which is preliminary data.</text>
</comment>
<dbReference type="SMART" id="SM00354">
    <property type="entry name" value="HTH_LACI"/>
    <property type="match status" value="1"/>
</dbReference>
<dbReference type="Proteomes" id="UP000321306">
    <property type="component" value="Unassembled WGS sequence"/>
</dbReference>
<dbReference type="OrthoDB" id="9785825at2"/>
<dbReference type="RefSeq" id="WP_146884639.1">
    <property type="nucleotide sequence ID" value="NZ_BJXB01000010.1"/>
</dbReference>
<dbReference type="GO" id="GO:0003700">
    <property type="term" value="F:DNA-binding transcription factor activity"/>
    <property type="evidence" value="ECO:0007669"/>
    <property type="project" value="TreeGrafter"/>
</dbReference>
<dbReference type="PANTHER" id="PTHR30146">
    <property type="entry name" value="LACI-RELATED TRANSCRIPTIONAL REPRESSOR"/>
    <property type="match status" value="1"/>
</dbReference>
<evidence type="ECO:0000313" key="7">
    <source>
        <dbReference type="Proteomes" id="UP000321306"/>
    </source>
</evidence>
<protein>
    <submittedName>
        <fullName evidence="6">LacI family transcriptional regulator</fullName>
    </submittedName>
</protein>
<dbReference type="PROSITE" id="PS00356">
    <property type="entry name" value="HTH_LACI_1"/>
    <property type="match status" value="1"/>
</dbReference>
<evidence type="ECO:0000259" key="5">
    <source>
        <dbReference type="PROSITE" id="PS50932"/>
    </source>
</evidence>
<keyword evidence="4" id="KW-0804">Transcription</keyword>
<proteinExistence type="predicted"/>
<name>A0A511N1W9_DEIC1</name>
<evidence type="ECO:0000256" key="1">
    <source>
        <dbReference type="ARBA" id="ARBA00022491"/>
    </source>
</evidence>
<dbReference type="SUPFAM" id="SSF47413">
    <property type="entry name" value="lambda repressor-like DNA-binding domains"/>
    <property type="match status" value="1"/>
</dbReference>
<dbReference type="PANTHER" id="PTHR30146:SF148">
    <property type="entry name" value="HTH-TYPE TRANSCRIPTIONAL REPRESSOR PURR-RELATED"/>
    <property type="match status" value="1"/>
</dbReference>
<organism evidence="6 7">
    <name type="scientific">Deinococcus cellulosilyticus (strain DSM 18568 / NBRC 106333 / KACC 11606 / 5516J-15)</name>
    <dbReference type="NCBI Taxonomy" id="1223518"/>
    <lineage>
        <taxon>Bacteria</taxon>
        <taxon>Thermotogati</taxon>
        <taxon>Deinococcota</taxon>
        <taxon>Deinococci</taxon>
        <taxon>Deinococcales</taxon>
        <taxon>Deinococcaceae</taxon>
        <taxon>Deinococcus</taxon>
    </lineage>
</organism>
<keyword evidence="7" id="KW-1185">Reference proteome</keyword>
<dbReference type="InterPro" id="IPR010982">
    <property type="entry name" value="Lambda_DNA-bd_dom_sf"/>
</dbReference>
<keyword evidence="3" id="KW-0238">DNA-binding</keyword>
<dbReference type="AlphaFoldDB" id="A0A511N1W9"/>
<dbReference type="PROSITE" id="PS50932">
    <property type="entry name" value="HTH_LACI_2"/>
    <property type="match status" value="1"/>
</dbReference>
<feature type="domain" description="HTH lacI-type" evidence="5">
    <location>
        <begin position="5"/>
        <end position="59"/>
    </location>
</feature>
<dbReference type="InterPro" id="IPR028082">
    <property type="entry name" value="Peripla_BP_I"/>
</dbReference>
<dbReference type="Pfam" id="PF00356">
    <property type="entry name" value="LacI"/>
    <property type="match status" value="1"/>
</dbReference>
<dbReference type="InterPro" id="IPR046335">
    <property type="entry name" value="LacI/GalR-like_sensor"/>
</dbReference>
<evidence type="ECO:0000313" key="6">
    <source>
        <dbReference type="EMBL" id="GEM46840.1"/>
    </source>
</evidence>
<dbReference type="CDD" id="cd01392">
    <property type="entry name" value="HTH_LacI"/>
    <property type="match status" value="1"/>
</dbReference>
<keyword evidence="2" id="KW-0805">Transcription regulation</keyword>
<dbReference type="PRINTS" id="PR00036">
    <property type="entry name" value="HTHLACI"/>
</dbReference>
<evidence type="ECO:0000256" key="4">
    <source>
        <dbReference type="ARBA" id="ARBA00023163"/>
    </source>
</evidence>
<evidence type="ECO:0000256" key="2">
    <source>
        <dbReference type="ARBA" id="ARBA00023015"/>
    </source>
</evidence>
<gene>
    <name evidence="6" type="ORF">DC3_24750</name>
</gene>
<dbReference type="GO" id="GO:0000976">
    <property type="term" value="F:transcription cis-regulatory region binding"/>
    <property type="evidence" value="ECO:0007669"/>
    <property type="project" value="TreeGrafter"/>
</dbReference>
<accession>A0A511N1W9</accession>
<evidence type="ECO:0000256" key="3">
    <source>
        <dbReference type="ARBA" id="ARBA00023125"/>
    </source>
</evidence>
<dbReference type="EMBL" id="BJXB01000010">
    <property type="protein sequence ID" value="GEM46840.1"/>
    <property type="molecule type" value="Genomic_DNA"/>
</dbReference>